<evidence type="ECO:0000259" key="1">
    <source>
        <dbReference type="PROSITE" id="PS50943"/>
    </source>
</evidence>
<dbReference type="Gene3D" id="1.10.260.40">
    <property type="entry name" value="lambda repressor-like DNA-binding domains"/>
    <property type="match status" value="1"/>
</dbReference>
<gene>
    <name evidence="2" type="ORF">GGG87_04345</name>
    <name evidence="3" type="ORF">GGH11_04380</name>
</gene>
<keyword evidence="4" id="KW-1185">Reference proteome</keyword>
<evidence type="ECO:0000313" key="5">
    <source>
        <dbReference type="Proteomes" id="UP000435423"/>
    </source>
</evidence>
<dbReference type="GO" id="GO:0003677">
    <property type="term" value="F:DNA binding"/>
    <property type="evidence" value="ECO:0007669"/>
    <property type="project" value="InterPro"/>
</dbReference>
<accession>A0A6I4RI99</accession>
<feature type="domain" description="HTH cro/C1-type" evidence="1">
    <location>
        <begin position="7"/>
        <end position="62"/>
    </location>
</feature>
<organism evidence="3 5">
    <name type="scientific">Streptococcus zhangguiae</name>
    <dbReference type="NCBI Taxonomy" id="2664091"/>
    <lineage>
        <taxon>Bacteria</taxon>
        <taxon>Bacillati</taxon>
        <taxon>Bacillota</taxon>
        <taxon>Bacilli</taxon>
        <taxon>Lactobacillales</taxon>
        <taxon>Streptococcaceae</taxon>
        <taxon>Streptococcus</taxon>
    </lineage>
</organism>
<dbReference type="Proteomes" id="UP000435423">
    <property type="component" value="Unassembled WGS sequence"/>
</dbReference>
<evidence type="ECO:0000313" key="4">
    <source>
        <dbReference type="Proteomes" id="UP000435060"/>
    </source>
</evidence>
<dbReference type="InterPro" id="IPR040799">
    <property type="entry name" value="ComR_TPR"/>
</dbReference>
<reference evidence="2 4" key="2">
    <citation type="submission" date="2019-11" db="EMBL/GenBank/DDBJ databases">
        <title>Streptococcis sp. isolated from the respiratory tract of Marmot.</title>
        <authorList>
            <person name="Zhang G."/>
        </authorList>
    </citation>
    <scope>NUCLEOTIDE SEQUENCE [LARGE SCALE GENOMIC DNA]</scope>
    <source>
        <strain evidence="2">Zg-86</strain>
        <strain evidence="4">zg-86</strain>
    </source>
</reference>
<dbReference type="SUPFAM" id="SSF47413">
    <property type="entry name" value="lambda repressor-like DNA-binding domains"/>
    <property type="match status" value="1"/>
</dbReference>
<dbReference type="EMBL" id="WLCG01000004">
    <property type="protein sequence ID" value="MTB64234.1"/>
    <property type="molecule type" value="Genomic_DNA"/>
</dbReference>
<evidence type="ECO:0000313" key="3">
    <source>
        <dbReference type="EMBL" id="MWV56221.1"/>
    </source>
</evidence>
<dbReference type="Pfam" id="PF18710">
    <property type="entry name" value="ComR_TPR"/>
    <property type="match status" value="1"/>
</dbReference>
<dbReference type="RefSeq" id="WP_154608124.1">
    <property type="nucleotide sequence ID" value="NZ_CP072115.1"/>
</dbReference>
<evidence type="ECO:0000313" key="2">
    <source>
        <dbReference type="EMBL" id="MTB64234.1"/>
    </source>
</evidence>
<comment type="caution">
    <text evidence="3">The sequence shown here is derived from an EMBL/GenBank/DDBJ whole genome shotgun (WGS) entry which is preliminary data.</text>
</comment>
<dbReference type="EMBL" id="WUBJ01000004">
    <property type="protein sequence ID" value="MWV56221.1"/>
    <property type="molecule type" value="Genomic_DNA"/>
</dbReference>
<dbReference type="Pfam" id="PF01381">
    <property type="entry name" value="HTH_3"/>
    <property type="match status" value="1"/>
</dbReference>
<dbReference type="AlphaFoldDB" id="A0A6I4RI99"/>
<dbReference type="InterPro" id="IPR001387">
    <property type="entry name" value="Cro/C1-type_HTH"/>
</dbReference>
<proteinExistence type="predicted"/>
<dbReference type="Proteomes" id="UP000435060">
    <property type="component" value="Unassembled WGS sequence"/>
</dbReference>
<name>A0A6I4RI99_9STRE</name>
<dbReference type="InterPro" id="IPR010982">
    <property type="entry name" value="Lambda_DNA-bd_dom_sf"/>
</dbReference>
<reference evidence="3 5" key="1">
    <citation type="submission" date="2019-10" db="EMBL/GenBank/DDBJ databases">
        <title>Streptococcis sp, isolated from the respiratory tract of Marmot.</title>
        <authorList>
            <person name="Zhang G."/>
        </authorList>
    </citation>
    <scope>NUCLEOTIDE SEQUENCE [LARGE SCALE GENOMIC DNA]</scope>
    <source>
        <strain evidence="3">Zg-70</strain>
        <strain evidence="5">zg-70</strain>
    </source>
</reference>
<dbReference type="PROSITE" id="PS50943">
    <property type="entry name" value="HTH_CROC1"/>
    <property type="match status" value="1"/>
</dbReference>
<protein>
    <submittedName>
        <fullName evidence="2">Helix-turn-helix domain-containing protein</fullName>
    </submittedName>
</protein>
<sequence length="302" mass="36162">MDFGQFIRELRLKRRWTKEDLCGDEAELSIRQLTRLELGYSKPTLSKIEFIASRLGIPTFQLMKYYSAPPQDYLELKYLTLRLATFGDEEKLTQMVHYVDEMATRFYEQLPEDERVIIWILRCRIRMCFGIEPIKQTQIFHDYFEQVKRRTCYSINDLLLIHVYFLACQVKRELFDKCFYQQVTNCLLKQDEQLKAEEWFILRDVLIASLTAAIEYGSDYRHEEVIALLHQLMELTQDYQKKAVVYLLEWKCALCFRKELAVAKEAYQQALFFAQVIPESSISQKLKDEWELDMYNYSGEKK</sequence>
<dbReference type="CDD" id="cd00093">
    <property type="entry name" value="HTH_XRE"/>
    <property type="match status" value="1"/>
</dbReference>